<keyword evidence="1" id="KW-0812">Transmembrane</keyword>
<organism evidence="2 3">
    <name type="scientific">Microcella frigidaquae</name>
    <dbReference type="NCBI Taxonomy" id="424758"/>
    <lineage>
        <taxon>Bacteria</taxon>
        <taxon>Bacillati</taxon>
        <taxon>Actinomycetota</taxon>
        <taxon>Actinomycetes</taxon>
        <taxon>Micrococcales</taxon>
        <taxon>Microbacteriaceae</taxon>
        <taxon>Microcella</taxon>
    </lineage>
</organism>
<keyword evidence="1" id="KW-1133">Transmembrane helix</keyword>
<sequence>MFSVIPVGTRTILIESVDDRTRTMQSREHGEIGLKKWDHLIAVRPERDGSRYSDTIEINAGVLTPLYWLYAALFYRHRQRKWRKLVQNVFSDLLTVERRPTPGC</sequence>
<dbReference type="Proteomes" id="UP000552883">
    <property type="component" value="Unassembled WGS sequence"/>
</dbReference>
<name>A0A840XNU2_9MICO</name>
<proteinExistence type="predicted"/>
<reference evidence="2 3" key="1">
    <citation type="submission" date="2020-08" db="EMBL/GenBank/DDBJ databases">
        <title>Sequencing the genomes of 1000 actinobacteria strains.</title>
        <authorList>
            <person name="Klenk H.-P."/>
        </authorList>
    </citation>
    <scope>NUCLEOTIDE SEQUENCE [LARGE SCALE GENOMIC DNA]</scope>
    <source>
        <strain evidence="2 3">DSM 23889</strain>
    </source>
</reference>
<dbReference type="RefSeq" id="WP_153983175.1">
    <property type="nucleotide sequence ID" value="NZ_JACHBS010000001.1"/>
</dbReference>
<dbReference type="AlphaFoldDB" id="A0A840XNU2"/>
<protein>
    <submittedName>
        <fullName evidence="2">Uncharacterized protein</fullName>
    </submittedName>
</protein>
<keyword evidence="3" id="KW-1185">Reference proteome</keyword>
<evidence type="ECO:0000313" key="2">
    <source>
        <dbReference type="EMBL" id="MBB5618268.1"/>
    </source>
</evidence>
<comment type="caution">
    <text evidence="2">The sequence shown here is derived from an EMBL/GenBank/DDBJ whole genome shotgun (WGS) entry which is preliminary data.</text>
</comment>
<evidence type="ECO:0000313" key="3">
    <source>
        <dbReference type="Proteomes" id="UP000552883"/>
    </source>
</evidence>
<gene>
    <name evidence="2" type="ORF">BJ959_001764</name>
</gene>
<keyword evidence="1" id="KW-0472">Membrane</keyword>
<evidence type="ECO:0000256" key="1">
    <source>
        <dbReference type="SAM" id="Phobius"/>
    </source>
</evidence>
<dbReference type="OrthoDB" id="7428016at2"/>
<dbReference type="EMBL" id="JACHBS010000001">
    <property type="protein sequence ID" value="MBB5618268.1"/>
    <property type="molecule type" value="Genomic_DNA"/>
</dbReference>
<feature type="transmembrane region" description="Helical" evidence="1">
    <location>
        <begin position="58"/>
        <end position="75"/>
    </location>
</feature>
<accession>A0A840XNU2</accession>